<dbReference type="OrthoDB" id="44219at2759"/>
<dbReference type="EMBL" id="JAGRRH010000025">
    <property type="protein sequence ID" value="KAG7342554.1"/>
    <property type="molecule type" value="Genomic_DNA"/>
</dbReference>
<dbReference type="GO" id="GO:0004386">
    <property type="term" value="F:helicase activity"/>
    <property type="evidence" value="ECO:0007669"/>
    <property type="project" value="UniProtKB-KW"/>
</dbReference>
<dbReference type="Proteomes" id="UP000693970">
    <property type="component" value="Unassembled WGS sequence"/>
</dbReference>
<keyword evidence="2" id="KW-0067">ATP-binding</keyword>
<feature type="domain" description="Helicase-associated" evidence="1">
    <location>
        <begin position="269"/>
        <end position="335"/>
    </location>
</feature>
<evidence type="ECO:0000259" key="1">
    <source>
        <dbReference type="Pfam" id="PF03457"/>
    </source>
</evidence>
<proteinExistence type="predicted"/>
<protein>
    <submittedName>
        <fullName evidence="2">Helicase domain protein</fullName>
    </submittedName>
</protein>
<keyword evidence="2" id="KW-0547">Nucleotide-binding</keyword>
<reference evidence="2" key="2">
    <citation type="submission" date="2021-04" db="EMBL/GenBank/DDBJ databases">
        <authorList>
            <person name="Podell S."/>
        </authorList>
    </citation>
    <scope>NUCLEOTIDE SEQUENCE</scope>
    <source>
        <strain evidence="2">Hildebrandi</strain>
    </source>
</reference>
<sequence length="355" mass="40505">MMVGNSTKGGVSSSLPKLLRILDEADHIITKTDFEDEYQPFCTTTSESFNDLCVDTKSSTVSPSIFDFHRPYLPTIEVFEGATWTSPSSSVFNNHRLSNSTNCDSDAIDMNLLEPTPIGPHIQVVREVPASSFFLSSLCRRARDRPSSSSNSSHDLQGMGTTTPMRLFQVAALTPIESIKSSPAKISMSAGKYQDDQWKLRFQDLVEFQRLHGHLMVPNMYPKNKKLSQWVKRQRYQYRLKTRGHHSTLTDEREKLLNQLGFVWNSHGASWNDQFQRLEAFYRAFGHIQVPSTGCAEYSSLSTWCKHQRREYRKMVQGSGRTTMTMERVRKLESVCFDWNPRHLVGVTGSEPCPM</sequence>
<reference evidence="2" key="1">
    <citation type="journal article" date="2021" name="Sci. Rep.">
        <title>Diploid genomic architecture of Nitzschia inconspicua, an elite biomass production diatom.</title>
        <authorList>
            <person name="Oliver A."/>
            <person name="Podell S."/>
            <person name="Pinowska A."/>
            <person name="Traller J.C."/>
            <person name="Smith S.R."/>
            <person name="McClure R."/>
            <person name="Beliaev A."/>
            <person name="Bohutskyi P."/>
            <person name="Hill E.A."/>
            <person name="Rabines A."/>
            <person name="Zheng H."/>
            <person name="Allen L.Z."/>
            <person name="Kuo A."/>
            <person name="Grigoriev I.V."/>
            <person name="Allen A.E."/>
            <person name="Hazlebeck D."/>
            <person name="Allen E.E."/>
        </authorList>
    </citation>
    <scope>NUCLEOTIDE SEQUENCE</scope>
    <source>
        <strain evidence="2">Hildebrandi</strain>
    </source>
</reference>
<comment type="caution">
    <text evidence="2">The sequence shown here is derived from an EMBL/GenBank/DDBJ whole genome shotgun (WGS) entry which is preliminary data.</text>
</comment>
<name>A0A9K3PF20_9STRA</name>
<keyword evidence="3" id="KW-1185">Reference proteome</keyword>
<dbReference type="InterPro" id="IPR005114">
    <property type="entry name" value="Helicase_assoc"/>
</dbReference>
<feature type="domain" description="Helicase-associated" evidence="1">
    <location>
        <begin position="194"/>
        <end position="262"/>
    </location>
</feature>
<dbReference type="PANTHER" id="PTHR33418">
    <property type="entry name" value="HELICASE-ASSOCIATED"/>
    <property type="match status" value="1"/>
</dbReference>
<keyword evidence="2" id="KW-0378">Hydrolase</keyword>
<organism evidence="2 3">
    <name type="scientific">Nitzschia inconspicua</name>
    <dbReference type="NCBI Taxonomy" id="303405"/>
    <lineage>
        <taxon>Eukaryota</taxon>
        <taxon>Sar</taxon>
        <taxon>Stramenopiles</taxon>
        <taxon>Ochrophyta</taxon>
        <taxon>Bacillariophyta</taxon>
        <taxon>Bacillariophyceae</taxon>
        <taxon>Bacillariophycidae</taxon>
        <taxon>Bacillariales</taxon>
        <taxon>Bacillariaceae</taxon>
        <taxon>Nitzschia</taxon>
    </lineage>
</organism>
<dbReference type="PANTHER" id="PTHR33418:SF1">
    <property type="entry name" value="HELICASE-ASSOCIATED DOMAIN-CONTAINING PROTEIN"/>
    <property type="match status" value="1"/>
</dbReference>
<evidence type="ECO:0000313" key="3">
    <source>
        <dbReference type="Proteomes" id="UP000693970"/>
    </source>
</evidence>
<dbReference type="AlphaFoldDB" id="A0A9K3PF20"/>
<keyword evidence="2" id="KW-0347">Helicase</keyword>
<dbReference type="Pfam" id="PF03457">
    <property type="entry name" value="HA"/>
    <property type="match status" value="2"/>
</dbReference>
<evidence type="ECO:0000313" key="2">
    <source>
        <dbReference type="EMBL" id="KAG7342554.1"/>
    </source>
</evidence>
<accession>A0A9K3PF20</accession>
<gene>
    <name evidence="2" type="ORF">IV203_007647</name>
</gene>